<dbReference type="Pfam" id="PF00664">
    <property type="entry name" value="ABC_membrane"/>
    <property type="match status" value="1"/>
</dbReference>
<proteinExistence type="predicted"/>
<sequence length="178" mass="20067">MTRSLPHILRYLFKLLRGHRLQVTLNILAGVVLVGLDLAFVWATKLAIDIATEHSCALPLRFAFGLIAAIMLSRIAITVALRWVRAVLGVRAQNSMRRHVFARLLQSQWGALRSYHTGNLTNRMERDVTDVVNFVTESIPSLVTTCVQFIGAFFFLFFMDRTLAVIVVCVISLFSAFE</sequence>
<dbReference type="PANTHER" id="PTHR43394">
    <property type="entry name" value="ATP-DEPENDENT PERMEASE MDL1, MITOCHONDRIAL"/>
    <property type="match status" value="1"/>
</dbReference>
<keyword evidence="2 5" id="KW-0812">Transmembrane</keyword>
<feature type="transmembrane region" description="Helical" evidence="5">
    <location>
        <begin position="149"/>
        <end position="177"/>
    </location>
</feature>
<dbReference type="InterPro" id="IPR036640">
    <property type="entry name" value="ABC1_TM_sf"/>
</dbReference>
<dbReference type="InterPro" id="IPR039421">
    <property type="entry name" value="Type_1_exporter"/>
</dbReference>
<keyword evidence="4 5" id="KW-0472">Membrane</keyword>
<dbReference type="InterPro" id="IPR011527">
    <property type="entry name" value="ABC1_TM_dom"/>
</dbReference>
<comment type="subcellular location">
    <subcellularLocation>
        <location evidence="1">Membrane</location>
        <topology evidence="1">Multi-pass membrane protein</topology>
    </subcellularLocation>
</comment>
<dbReference type="GO" id="GO:0005524">
    <property type="term" value="F:ATP binding"/>
    <property type="evidence" value="ECO:0007669"/>
    <property type="project" value="InterPro"/>
</dbReference>
<protein>
    <submittedName>
        <fullName evidence="7">ABC superfamily ATP binding cassette transporter, ABC protein</fullName>
    </submittedName>
</protein>
<feature type="domain" description="ABC transmembrane type-1" evidence="6">
    <location>
        <begin position="27"/>
        <end position="177"/>
    </location>
</feature>
<evidence type="ECO:0000256" key="5">
    <source>
        <dbReference type="SAM" id="Phobius"/>
    </source>
</evidence>
<dbReference type="SUPFAM" id="SSF90123">
    <property type="entry name" value="ABC transporter transmembrane region"/>
    <property type="match status" value="1"/>
</dbReference>
<dbReference type="EMBL" id="AMCI01007800">
    <property type="protein sequence ID" value="EJW92027.1"/>
    <property type="molecule type" value="Genomic_DNA"/>
</dbReference>
<name>J9FR52_9ZZZZ</name>
<dbReference type="PANTHER" id="PTHR43394:SF1">
    <property type="entry name" value="ATP-BINDING CASSETTE SUB-FAMILY B MEMBER 10, MITOCHONDRIAL"/>
    <property type="match status" value="1"/>
</dbReference>
<feature type="transmembrane region" description="Helical" evidence="5">
    <location>
        <begin position="62"/>
        <end position="88"/>
    </location>
</feature>
<evidence type="ECO:0000313" key="7">
    <source>
        <dbReference type="EMBL" id="EJW92027.1"/>
    </source>
</evidence>
<keyword evidence="3 5" id="KW-1133">Transmembrane helix</keyword>
<feature type="transmembrane region" description="Helical" evidence="5">
    <location>
        <begin position="21"/>
        <end position="42"/>
    </location>
</feature>
<evidence type="ECO:0000256" key="1">
    <source>
        <dbReference type="ARBA" id="ARBA00004141"/>
    </source>
</evidence>
<dbReference type="Gene3D" id="1.20.1560.10">
    <property type="entry name" value="ABC transporter type 1, transmembrane domain"/>
    <property type="match status" value="1"/>
</dbReference>
<evidence type="ECO:0000256" key="2">
    <source>
        <dbReference type="ARBA" id="ARBA00022692"/>
    </source>
</evidence>
<reference evidence="7" key="1">
    <citation type="journal article" date="2012" name="PLoS ONE">
        <title>Gene sets for utilization of primary and secondary nutrition supplies in the distal gut of endangered iberian lynx.</title>
        <authorList>
            <person name="Alcaide M."/>
            <person name="Messina E."/>
            <person name="Richter M."/>
            <person name="Bargiela R."/>
            <person name="Peplies J."/>
            <person name="Huws S.A."/>
            <person name="Newbold C.J."/>
            <person name="Golyshin P.N."/>
            <person name="Simon M.A."/>
            <person name="Lopez G."/>
            <person name="Yakimov M.M."/>
            <person name="Ferrer M."/>
        </authorList>
    </citation>
    <scope>NUCLEOTIDE SEQUENCE</scope>
</reference>
<dbReference type="GO" id="GO:0015421">
    <property type="term" value="F:ABC-type oligopeptide transporter activity"/>
    <property type="evidence" value="ECO:0007669"/>
    <property type="project" value="TreeGrafter"/>
</dbReference>
<dbReference type="GO" id="GO:0016020">
    <property type="term" value="C:membrane"/>
    <property type="evidence" value="ECO:0007669"/>
    <property type="project" value="UniProtKB-SubCell"/>
</dbReference>
<organism evidence="7">
    <name type="scientific">gut metagenome</name>
    <dbReference type="NCBI Taxonomy" id="749906"/>
    <lineage>
        <taxon>unclassified sequences</taxon>
        <taxon>metagenomes</taxon>
        <taxon>organismal metagenomes</taxon>
    </lineage>
</organism>
<evidence type="ECO:0000256" key="3">
    <source>
        <dbReference type="ARBA" id="ARBA00022989"/>
    </source>
</evidence>
<accession>J9FR52</accession>
<evidence type="ECO:0000256" key="4">
    <source>
        <dbReference type="ARBA" id="ARBA00023136"/>
    </source>
</evidence>
<comment type="caution">
    <text evidence="7">The sequence shown here is derived from an EMBL/GenBank/DDBJ whole genome shotgun (WGS) entry which is preliminary data.</text>
</comment>
<dbReference type="PROSITE" id="PS50929">
    <property type="entry name" value="ABC_TM1F"/>
    <property type="match status" value="1"/>
</dbReference>
<gene>
    <name evidence="7" type="ORF">EVA_19867</name>
</gene>
<dbReference type="AlphaFoldDB" id="J9FR52"/>
<evidence type="ECO:0000259" key="6">
    <source>
        <dbReference type="PROSITE" id="PS50929"/>
    </source>
</evidence>